<evidence type="ECO:0000313" key="2">
    <source>
        <dbReference type="Proteomes" id="UP000197024"/>
    </source>
</evidence>
<gene>
    <name evidence="1" type="ORF">CD943_03500</name>
</gene>
<reference evidence="1 2" key="1">
    <citation type="submission" date="2017-06" db="EMBL/GenBank/DDBJ databases">
        <title>Biodegradation of gentamicin by bacterial consortia AMQD4 in synthetic medium and raw gentamicin sewage.</title>
        <authorList>
            <person name="Chang H."/>
            <person name="Feng Y."/>
            <person name="Li Z."/>
            <person name="Xue J."/>
            <person name="Cheng D."/>
        </authorList>
    </citation>
    <scope>NUCLEOTIDE SEQUENCE [LARGE SCALE GENOMIC DNA]</scope>
    <source>
        <strain evidence="1 2">BZC3</strain>
    </source>
</reference>
<name>A0A1Z3LVJ3_BREDI</name>
<organism evidence="1 2">
    <name type="scientific">Brevundimonas diminuta</name>
    <name type="common">Pseudomonas diminuta</name>
    <dbReference type="NCBI Taxonomy" id="293"/>
    <lineage>
        <taxon>Bacteria</taxon>
        <taxon>Pseudomonadati</taxon>
        <taxon>Pseudomonadota</taxon>
        <taxon>Alphaproteobacteria</taxon>
        <taxon>Caulobacterales</taxon>
        <taxon>Caulobacteraceae</taxon>
        <taxon>Brevundimonas</taxon>
    </lineage>
</organism>
<accession>A0A1Z3LVJ3</accession>
<dbReference type="EMBL" id="CP021995">
    <property type="protein sequence ID" value="ASD26037.1"/>
    <property type="molecule type" value="Genomic_DNA"/>
</dbReference>
<proteinExistence type="predicted"/>
<evidence type="ECO:0000313" key="1">
    <source>
        <dbReference type="EMBL" id="ASD26037.1"/>
    </source>
</evidence>
<dbReference type="AlphaFoldDB" id="A0A1Z3LVJ3"/>
<dbReference type="RefSeq" id="WP_088410109.1">
    <property type="nucleotide sequence ID" value="NZ_CP021995.1"/>
</dbReference>
<sequence length="132" mass="14985">MPSLVSLALFWMINGYSAQEAEEQPLEIVQTVDHDGMERCLQGIAGFSLTMQCRVDAEGRAQGCEVQNPTAASRRNDRTFQCMASKMRFHYTDGTPAEGEFVEFRLGGQTVLGEGEYARHRNERRKREREAH</sequence>
<protein>
    <submittedName>
        <fullName evidence="1">Uncharacterized protein</fullName>
    </submittedName>
</protein>
<dbReference type="Proteomes" id="UP000197024">
    <property type="component" value="Chromosome"/>
</dbReference>
<reference evidence="1 2" key="2">
    <citation type="submission" date="2017-06" db="EMBL/GenBank/DDBJ databases">
        <authorList>
            <person name="Kim H.J."/>
            <person name="Triplett B.A."/>
        </authorList>
    </citation>
    <scope>NUCLEOTIDE SEQUENCE [LARGE SCALE GENOMIC DNA]</scope>
    <source>
        <strain evidence="1 2">BZC3</strain>
    </source>
</reference>